<dbReference type="InterPro" id="IPR006530">
    <property type="entry name" value="YD"/>
</dbReference>
<evidence type="ECO:0000259" key="3">
    <source>
        <dbReference type="Pfam" id="PF25023"/>
    </source>
</evidence>
<comment type="caution">
    <text evidence="4">The sequence shown here is derived from an EMBL/GenBank/DDBJ whole genome shotgun (WGS) entry which is preliminary data.</text>
</comment>
<dbReference type="NCBIfam" id="TIGR01443">
    <property type="entry name" value="intein_Cterm"/>
    <property type="match status" value="1"/>
</dbReference>
<dbReference type="Proteomes" id="UP001595891">
    <property type="component" value="Unassembled WGS sequence"/>
</dbReference>
<keyword evidence="1" id="KW-0677">Repeat</keyword>
<dbReference type="InterPro" id="IPR030934">
    <property type="entry name" value="Intein_C"/>
</dbReference>
<organism evidence="4 5">
    <name type="scientific">Sphaerisporangium corydalis</name>
    <dbReference type="NCBI Taxonomy" id="1441875"/>
    <lineage>
        <taxon>Bacteria</taxon>
        <taxon>Bacillati</taxon>
        <taxon>Actinomycetota</taxon>
        <taxon>Actinomycetes</taxon>
        <taxon>Streptosporangiales</taxon>
        <taxon>Streptosporangiaceae</taxon>
        <taxon>Sphaerisporangium</taxon>
    </lineage>
</organism>
<dbReference type="PROSITE" id="PS50818">
    <property type="entry name" value="INTEIN_C_TER"/>
    <property type="match status" value="1"/>
</dbReference>
<evidence type="ECO:0000256" key="1">
    <source>
        <dbReference type="ARBA" id="ARBA00022737"/>
    </source>
</evidence>
<evidence type="ECO:0000256" key="2">
    <source>
        <dbReference type="SAM" id="MobiDB-lite"/>
    </source>
</evidence>
<feature type="region of interest" description="Disordered" evidence="2">
    <location>
        <begin position="69"/>
        <end position="127"/>
    </location>
</feature>
<dbReference type="SUPFAM" id="SSF51294">
    <property type="entry name" value="Hedgehog/intein (Hint) domain"/>
    <property type="match status" value="1"/>
</dbReference>
<dbReference type="Pfam" id="PF07591">
    <property type="entry name" value="PT-HINT"/>
    <property type="match status" value="1"/>
</dbReference>
<dbReference type="PANTHER" id="PTHR32305">
    <property type="match status" value="1"/>
</dbReference>
<name>A0ABV9E8E3_9ACTN</name>
<dbReference type="NCBIfam" id="TIGR01643">
    <property type="entry name" value="YD_repeat_2x"/>
    <property type="match status" value="1"/>
</dbReference>
<accession>A0ABV9E8E3</accession>
<dbReference type="Pfam" id="PF05593">
    <property type="entry name" value="RHS_repeat"/>
    <property type="match status" value="2"/>
</dbReference>
<dbReference type="Gene3D" id="2.180.10.10">
    <property type="entry name" value="RHS repeat-associated core"/>
    <property type="match status" value="1"/>
</dbReference>
<dbReference type="InterPro" id="IPR050708">
    <property type="entry name" value="T6SS_VgrG/RHS"/>
</dbReference>
<evidence type="ECO:0000313" key="4">
    <source>
        <dbReference type="EMBL" id="MFC4585791.1"/>
    </source>
</evidence>
<dbReference type="InterPro" id="IPR022385">
    <property type="entry name" value="Rhs_assc_core"/>
</dbReference>
<dbReference type="EMBL" id="JBHSFN010000003">
    <property type="protein sequence ID" value="MFC4585791.1"/>
    <property type="molecule type" value="Genomic_DNA"/>
</dbReference>
<feature type="domain" description="Teneurin-like YD-shell" evidence="3">
    <location>
        <begin position="1581"/>
        <end position="1827"/>
    </location>
</feature>
<sequence length="2293" mass="243876">MLAVVVPATLISPVAARAVGDPAWHTAQEQRPVPGHELKARAPIADPGAKYDLTGAPPVTWPSPGTALVRLPATGTPDPAGTDGDGARTGAADSGKARAGDLPVWLGPATQKGGRDPVEGAGSSRSATLAAAPAMRVTTLDPRTWEIAGLGLRLTPQAAPSGPARMAVEVDYSGFRYAYGGDWGSRLRLVRLPECAATTPDRAECQTRTPLATRNDVKTGRLSADVEFASAAPMTLAAVAAPSGSAGTYEATSLSPSATWNVGNQSGAFSWSYPLRLPPAPGGPTPNIGFAYSSGSVDGRTVASNNQASWIGEGFDYSPGFIERRYKQCAEDGVTPKRGDQCWRYDNATMSLNGQATELVRDDATGTWQPQNDDGAKVEKLGGADNGDNDGEHWRVTSPDGTQYYFGLNHLPGWATGKAETQSTWTVPIFGNNDGEPCHKDSGFSDSWCQQAWRWNLDYVVDPHGTVSTFWYTPESNYYRRDVTTLTNGEPNGTPTRYTRGGYLKRADYGQRSTTVYTASAPARVVFDTGERCIPTSAFDCAEGKFTKDNAKYWPDVPYDQKCDSGEKCLDNYSPTFWTRKRLTGVTTQVLVSGSTYKDVDTWTLDQEMRAPGDGTAAGLWLASIQHTGKAGGSATLPPVRFAGVQKPNRVDALEGRPPLTKWRVSAIDNETGGALSITYSGADCTAGNTPEPDTNTRRCYPQYWSPEGATEPIRDWFHKYVVTQVQQIDRTGGAPDVVDTYEYLGGGAWHHDDDDGLTKEKYKTWSQWRGYGKVRVLHGAPTGQRSQAEFTYFRGMDGDELSGGGTRHVTVTDSEGAAVADAEALQGQTREQIHYDGPGGAEKMGEITGYWVRQTGKRVRSWGTATASMVLVDKVRSRAALAAGGWRRTSSDTDYNTDGLITQISDLGDESTAADDQCVRTTYARDDARWMISYASRVETVSKACSATPSRPGDVLSDMRKYYDGKAFGAAPSKGDVTKTEKLGSWNGGPQYVTLGSTTFDAYGRPLVVTDSAGGTTTTAYTPATGLVTGTQETNPAGHVTRTEVEPAWGLATAAIDVNGKRSDLAYDPLGRLTGVWLPGRAKATYATTPNMRFGYQIRTDGPTAVSTATLRNDSTYMTGYALYDGLLRARQTQQPAPGGGRLVNDTFYDARGLVAKSNDDYYTEGSPGTTLWTPASDDDVPGQTVTLYDGMEWATAEIFRKRGTEQWRTTTTYGGDRVSVDPPVGATPITKITDARGRTVEVRQYKGDGPSGAYDATKTTYGANGQPTTVTDAAGSVWRYLYDLRGRVKQVDDPDKGTATLAYDDRTDELLSSTDSRGKSVAFTYDVLGRMTAEYAGTDATGVKLASWTYDTLPDGTVVKGQPTSSTRYVKNSATGGTDAYTSAITGYDNAYRPTGTQTVIPAAEGALQGTYSTTTDYNLDGTVHRTVLPAAGGLLGETMLYDYDELGNPTTTRGLTNYVTSTTYSKLGQLLDMTMSTGGKRVKETNYYEEGTNRLTRSLFERETAPISISDANYSYDASGNINKIADTPSGQSADVQCFKQDYLQRLSEAWTATDGCAASTPSQAIVGGPAPYWQSFSYDVVGNRTKEIDHATTGDVTKTFTYAGAGNPQPHTLTSVAYQGGPRNGQTDTYDYDQTGNTTERGDGRVLEWDVEGHLAKSTDPSGVSTYLYDAGGERLIRRDPTSTTLYVAGMEVRLDTTTGAKTATRYYTHGDQVVACRTNQGVTWLGADNHGSADTSITDNAAQTSDRRRFTPFGQMRGVQPAYWPGERGFVGGTIDTSTALTHLGAREYDAETGRFISVDPVFDNTDPQSWNGYAYSGNNPVTTSDPSGLLRDSGGYVPIPNPKDTGIIGAMSGISVGGGHYIHHIPPATHPKPHCGTWDFGCKAKQVWHDHKGIIVNITVAIVVTVGCEAATGGAGSVGCLAAGGAAGNLAEYMVTKPPDQWSLGGMVKTATVGAVINVAGGALGKAAAAVVGRVATTAAGKVVAGAIGKAAGKAKSAIGKGGAAASEGAEGAAAKGAGKAAGKGGENPRAESGGSGGGCNSFVAGTKVKMADGTLKPIEKIKIGEEVLATDPLTGETTAKAVLATYSGLSYLTLVQVTVDADGKKGNAAGTILTTEHHLFWDAKDHTWVRADELTTTDRLRNPDGKPLPVVAASLRQDHPVVYDITVDKVQTFYVAAADTSVLVHNCPVNWGLPKGPRITVSTNGRLVPAGIKAANRFLGKRLPKGVLSDDSVVRHETLDELTEDHVRTRLGENAIQGARAIEKIDQTHAVDMVHSLLGMFFGAGG</sequence>
<evidence type="ECO:0000313" key="5">
    <source>
        <dbReference type="Proteomes" id="UP001595891"/>
    </source>
</evidence>
<feature type="compositionally biased region" description="Low complexity" evidence="2">
    <location>
        <begin position="72"/>
        <end position="93"/>
    </location>
</feature>
<proteinExistence type="predicted"/>
<dbReference type="PANTHER" id="PTHR32305:SF17">
    <property type="entry name" value="TRNA NUCLEASE WAPA"/>
    <property type="match status" value="1"/>
</dbReference>
<dbReference type="Pfam" id="PF25023">
    <property type="entry name" value="TEN_YD-shell"/>
    <property type="match status" value="1"/>
</dbReference>
<dbReference type="InterPro" id="IPR036844">
    <property type="entry name" value="Hint_dom_sf"/>
</dbReference>
<feature type="region of interest" description="Disordered" evidence="2">
    <location>
        <begin position="2023"/>
        <end position="2044"/>
    </location>
</feature>
<gene>
    <name evidence="4" type="ORF">ACFO8L_06900</name>
</gene>
<dbReference type="InterPro" id="IPR031325">
    <property type="entry name" value="RHS_repeat"/>
</dbReference>
<dbReference type="CDD" id="cd00081">
    <property type="entry name" value="Hint"/>
    <property type="match status" value="1"/>
</dbReference>
<dbReference type="InterPro" id="IPR056823">
    <property type="entry name" value="TEN-like_YD-shell"/>
</dbReference>
<dbReference type="Gene3D" id="2.170.16.10">
    <property type="entry name" value="Hedgehog/Intein (Hint) domain"/>
    <property type="match status" value="1"/>
</dbReference>
<dbReference type="RefSeq" id="WP_262841224.1">
    <property type="nucleotide sequence ID" value="NZ_JANZYP010000004.1"/>
</dbReference>
<protein>
    <submittedName>
        <fullName evidence="4">Polymorphic toxin-type HINT domain-containing protein</fullName>
    </submittedName>
</protein>
<reference evidence="5" key="1">
    <citation type="journal article" date="2019" name="Int. J. Syst. Evol. Microbiol.">
        <title>The Global Catalogue of Microorganisms (GCM) 10K type strain sequencing project: providing services to taxonomists for standard genome sequencing and annotation.</title>
        <authorList>
            <consortium name="The Broad Institute Genomics Platform"/>
            <consortium name="The Broad Institute Genome Sequencing Center for Infectious Disease"/>
            <person name="Wu L."/>
            <person name="Ma J."/>
        </authorList>
    </citation>
    <scope>NUCLEOTIDE SEQUENCE [LARGE SCALE GENOMIC DNA]</scope>
    <source>
        <strain evidence="5">CCUG 49560</strain>
    </source>
</reference>
<feature type="region of interest" description="Disordered" evidence="2">
    <location>
        <begin position="365"/>
        <end position="391"/>
    </location>
</feature>
<dbReference type="NCBIfam" id="TIGR03696">
    <property type="entry name" value="Rhs_assc_core"/>
    <property type="match status" value="1"/>
</dbReference>
<keyword evidence="5" id="KW-1185">Reference proteome</keyword>